<keyword evidence="8" id="KW-1185">Reference proteome</keyword>
<evidence type="ECO:0000313" key="7">
    <source>
        <dbReference type="EMBL" id="PLB45400.1"/>
    </source>
</evidence>
<evidence type="ECO:0000256" key="2">
    <source>
        <dbReference type="ARBA" id="ARBA00022679"/>
    </source>
</evidence>
<gene>
    <name evidence="7" type="ORF">P170DRAFT_364515</name>
</gene>
<proteinExistence type="inferred from homology"/>
<dbReference type="InterPro" id="IPR002575">
    <property type="entry name" value="Aminoglycoside_PTrfase"/>
</dbReference>
<comment type="caution">
    <text evidence="7">The sequence shown here is derived from an EMBL/GenBank/DDBJ whole genome shotgun (WGS) entry which is preliminary data.</text>
</comment>
<evidence type="ECO:0000256" key="4">
    <source>
        <dbReference type="ARBA" id="ARBA00022777"/>
    </source>
</evidence>
<dbReference type="GeneID" id="36552345"/>
<evidence type="ECO:0000256" key="3">
    <source>
        <dbReference type="ARBA" id="ARBA00022741"/>
    </source>
</evidence>
<evidence type="ECO:0000259" key="6">
    <source>
        <dbReference type="Pfam" id="PF01636"/>
    </source>
</evidence>
<dbReference type="RefSeq" id="XP_024700702.1">
    <property type="nucleotide sequence ID" value="XM_024844645.1"/>
</dbReference>
<feature type="domain" description="Aminoglycoside phosphotransferase" evidence="6">
    <location>
        <begin position="22"/>
        <end position="279"/>
    </location>
</feature>
<evidence type="ECO:0000256" key="5">
    <source>
        <dbReference type="ARBA" id="ARBA00022840"/>
    </source>
</evidence>
<name>A0A2I2FXP6_9EURO</name>
<sequence length="365" mass="41079">MADDLQSLPDVLRRLSYDCTHLERLSGGTANFVFRGTRDHDSVIVKHTKDYIASNREFQLPAERCLIEASILKSLGDFPPTITASSSAGSITVQTPRLLAFDRPSYTQVMEDLPRAVDLKTLLTDPQIAPRLSHPWATSLGAALGQWLGSFHAWTAESAQAVLVREMEGNELMRDLKFNINYENVVGLVDRYPDRLGSSRGVFEEVRDLARSELGRKDGEGGAFGVIHGDFWSGNVLIPKDVFDQQTTIPLFVIDWELAQCGARALDLGQMMAELYFVKHFRDVDAGPWIIEGLARAYPHLTEATAFRVAIHVGVHFICWGTMITDWGTQEQVHQIIELGRDLIVKGWRQERDWFEGGFWGCLFR</sequence>
<comment type="similarity">
    <text evidence="1">Belongs to the methylthioribose kinase family.</text>
</comment>
<dbReference type="Gene3D" id="3.30.200.20">
    <property type="entry name" value="Phosphorylase Kinase, domain 1"/>
    <property type="match status" value="1"/>
</dbReference>
<keyword evidence="3" id="KW-0547">Nucleotide-binding</keyword>
<dbReference type="SUPFAM" id="SSF56112">
    <property type="entry name" value="Protein kinase-like (PK-like)"/>
    <property type="match status" value="1"/>
</dbReference>
<dbReference type="OrthoDB" id="25129at2759"/>
<protein>
    <submittedName>
        <fullName evidence="7">Kinase-like protein</fullName>
    </submittedName>
</protein>
<keyword evidence="4 7" id="KW-0418">Kinase</keyword>
<dbReference type="Gene3D" id="3.90.1200.10">
    <property type="match status" value="1"/>
</dbReference>
<keyword evidence="5" id="KW-0067">ATP-binding</keyword>
<dbReference type="VEuPathDB" id="FungiDB:P170DRAFT_364515"/>
<accession>A0A2I2FXP6</accession>
<dbReference type="GO" id="GO:0016301">
    <property type="term" value="F:kinase activity"/>
    <property type="evidence" value="ECO:0007669"/>
    <property type="project" value="UniProtKB-KW"/>
</dbReference>
<dbReference type="Proteomes" id="UP000234275">
    <property type="component" value="Unassembled WGS sequence"/>
</dbReference>
<dbReference type="Pfam" id="PF01636">
    <property type="entry name" value="APH"/>
    <property type="match status" value="1"/>
</dbReference>
<dbReference type="PANTHER" id="PTHR34273:SF2">
    <property type="entry name" value="METHYLTHIORIBOSE KINASE"/>
    <property type="match status" value="1"/>
</dbReference>
<evidence type="ECO:0000256" key="1">
    <source>
        <dbReference type="ARBA" id="ARBA00010165"/>
    </source>
</evidence>
<dbReference type="EMBL" id="MSFO01000007">
    <property type="protein sequence ID" value="PLB45400.1"/>
    <property type="molecule type" value="Genomic_DNA"/>
</dbReference>
<evidence type="ECO:0000313" key="8">
    <source>
        <dbReference type="Proteomes" id="UP000234275"/>
    </source>
</evidence>
<dbReference type="PANTHER" id="PTHR34273">
    <property type="entry name" value="METHYLTHIORIBOSE KINASE"/>
    <property type="match status" value="1"/>
</dbReference>
<dbReference type="STRING" id="1392250.A0A2I2FXP6"/>
<keyword evidence="2" id="KW-0808">Transferase</keyword>
<organism evidence="7 8">
    <name type="scientific">Aspergillus steynii IBT 23096</name>
    <dbReference type="NCBI Taxonomy" id="1392250"/>
    <lineage>
        <taxon>Eukaryota</taxon>
        <taxon>Fungi</taxon>
        <taxon>Dikarya</taxon>
        <taxon>Ascomycota</taxon>
        <taxon>Pezizomycotina</taxon>
        <taxon>Eurotiomycetes</taxon>
        <taxon>Eurotiomycetidae</taxon>
        <taxon>Eurotiales</taxon>
        <taxon>Aspergillaceae</taxon>
        <taxon>Aspergillus</taxon>
        <taxon>Aspergillus subgen. Circumdati</taxon>
    </lineage>
</organism>
<reference evidence="7 8" key="1">
    <citation type="submission" date="2016-12" db="EMBL/GenBank/DDBJ databases">
        <title>The genomes of Aspergillus section Nigri reveals drivers in fungal speciation.</title>
        <authorList>
            <consortium name="DOE Joint Genome Institute"/>
            <person name="Vesth T.C."/>
            <person name="Nybo J."/>
            <person name="Theobald S."/>
            <person name="Brandl J."/>
            <person name="Frisvad J.C."/>
            <person name="Nielsen K.F."/>
            <person name="Lyhne E.K."/>
            <person name="Kogle M.E."/>
            <person name="Kuo A."/>
            <person name="Riley R."/>
            <person name="Clum A."/>
            <person name="Nolan M."/>
            <person name="Lipzen A."/>
            <person name="Salamov A."/>
            <person name="Henrissat B."/>
            <person name="Wiebenga A."/>
            <person name="De Vries R.P."/>
            <person name="Grigoriev I.V."/>
            <person name="Mortensen U.H."/>
            <person name="Andersen M.R."/>
            <person name="Baker S.E."/>
        </authorList>
    </citation>
    <scope>NUCLEOTIDE SEQUENCE [LARGE SCALE GENOMIC DNA]</scope>
    <source>
        <strain evidence="7 8">IBT 23096</strain>
    </source>
</reference>
<dbReference type="AlphaFoldDB" id="A0A2I2FXP6"/>
<dbReference type="GO" id="GO:0005524">
    <property type="term" value="F:ATP binding"/>
    <property type="evidence" value="ECO:0007669"/>
    <property type="project" value="UniProtKB-KW"/>
</dbReference>
<dbReference type="InterPro" id="IPR011009">
    <property type="entry name" value="Kinase-like_dom_sf"/>
</dbReference>